<proteinExistence type="predicted"/>
<reference evidence="1 2" key="1">
    <citation type="submission" date="2020-05" db="EMBL/GenBank/DDBJ databases">
        <title>Complete genome sequence of of a novel Thermoleptolyngbya strain isolated from hot springs of Ganzi, Sichuan China.</title>
        <authorList>
            <person name="Tang J."/>
            <person name="Daroch M."/>
            <person name="Li L."/>
            <person name="Waleron K."/>
            <person name="Waleron M."/>
            <person name="Waleron M."/>
        </authorList>
    </citation>
    <scope>NUCLEOTIDE SEQUENCE [LARGE SCALE GENOMIC DNA]</scope>
    <source>
        <strain evidence="1 2">PKUAC-SCTA183</strain>
    </source>
</reference>
<sequence>MTSNASGLFPDRFNFWLDPSLICTVLDLQGHDLQGHDLQGHDLHDHRWSRRRSGTGVLESPAIARKF</sequence>
<dbReference type="KEGG" id="theu:HPC62_03550"/>
<dbReference type="Proteomes" id="UP000505210">
    <property type="component" value="Chromosome"/>
</dbReference>
<dbReference type="AlphaFoldDB" id="A0A6M8B3J1"/>
<evidence type="ECO:0000313" key="1">
    <source>
        <dbReference type="EMBL" id="QKD81374.1"/>
    </source>
</evidence>
<gene>
    <name evidence="1" type="ORF">HPC62_03550</name>
</gene>
<evidence type="ECO:0000313" key="2">
    <source>
        <dbReference type="Proteomes" id="UP000505210"/>
    </source>
</evidence>
<dbReference type="RefSeq" id="WP_172353775.1">
    <property type="nucleotide sequence ID" value="NZ_CP053661.1"/>
</dbReference>
<organism evidence="1 2">
    <name type="scientific">Thermoleptolyngbya sichuanensis A183</name>
    <dbReference type="NCBI Taxonomy" id="2737172"/>
    <lineage>
        <taxon>Bacteria</taxon>
        <taxon>Bacillati</taxon>
        <taxon>Cyanobacteriota</taxon>
        <taxon>Cyanophyceae</taxon>
        <taxon>Oculatellales</taxon>
        <taxon>Oculatellaceae</taxon>
        <taxon>Thermoleptolyngbya</taxon>
        <taxon>Thermoleptolyngbya sichuanensis</taxon>
    </lineage>
</organism>
<dbReference type="EMBL" id="CP053661">
    <property type="protein sequence ID" value="QKD81374.1"/>
    <property type="molecule type" value="Genomic_DNA"/>
</dbReference>
<name>A0A6M8B3J1_9CYAN</name>
<accession>A0A6M8B3J1</accession>
<protein>
    <submittedName>
        <fullName evidence="1">Uncharacterized protein</fullName>
    </submittedName>
</protein>
<keyword evidence="2" id="KW-1185">Reference proteome</keyword>